<accession>A0ACB7SEB8</accession>
<name>A0ACB7SEB8_HYAAI</name>
<dbReference type="EMBL" id="CM023484">
    <property type="protein sequence ID" value="KAH6932286.1"/>
    <property type="molecule type" value="Genomic_DNA"/>
</dbReference>
<sequence length="1988" mass="207876">MTFRSAFEMRDNCKLARTVFKLPRTAPANGLSLGSVEATLAISTKSPAQCELGRGSETATVRGGAKKVQHLIEAIRDTNKGSGASRSPKDAEVCSGLPLRLGVKRSSDDEEVDKSEELSDIINFLIKTDPRRSRESRGVLDASSDDTERSFSPPVRLCGKERELPCPLQPNVKADGGDRQLSGLPAANSPQPPSSTVRAAASPLRIVLPAPDIYGFNYQPDYAFRSVAGAPSQAKATLADAKCETEASLRLVDTTQDAEMSKPRGSEETGDGPVNGSDPRCFEVADKCEVASAADAEIHEKTPAASPAVNNDVAEKGDIANKGYALSDGLIVKPGGDISQEGASDSCPAADSAVAHGGPVASANCDDGRAADNDSAALDLPAYRDARPRCAEEDSIAGHNASRSDGDADRGSCAPEERELRTPAKVATSPAPDASPQSCASEPRQAKLEDVTKGPVASPPARSCDDDAAISALQECSGVTLPDDHEKACNTESDAESDSTEALQWSPGRASRSNSAEYTREGGAATVDAAGDETPDDVAASEAGPSNRPVDEVKQEDVSQLLNGSDDLECSERTEEPVAPAYTRSPAPSDSGLDNLISVFTTVEEGKIVSVDCKKFRKRGRPLGAKRRNALKRARMAAIGMTSPDDVEFVVKQLLRDVVDGIAIAGGETPSKLSEANLKDVISSFCESNGFSRQDFAGDDDEICFGSVLRDEHSDATGGTAKRRRCGSSDHGSSSEQGSQTPRTGGNGTTSKRYRKRETVPTKRMLTRSQWRRSCYQKEQQQDGAATDHPDNGLLVLRDGAESLPDAKRRRRSVDLASDMDSSNTESSADVPSSACGAPQDVDLSLTVDEAASCGAGDELRAAPGASDSVRCDGDARVLVAAGGYSAPVNSSIYLSSSEPPKLGYMEPSVTTAPRELSPLASARVGGGSVSSVSSDRDKVSVPHDAQEARSRSHSHGRRKQQPHHYGFVDERASVGVDDDQDDDDDESQLVICDTDDSCPDAPPSAASSGRGDNAADRLRAVWRKSEADAYTGGARNTSRQRRSPLRRMRGSSPAAIATRGAGAESESGKAVPDTGVVCLDDEEGDVRTPEATVSVAGVVPEGSSRGLLKSPPTALSSVRGSPAAPSACDGTGATVESVLRATTSSPTGTSHRRTASSSSGHHASGSSSSLHPWPTSLPTPSSGTESPDIIVVREEPNDLSVSGRTANLAQQQQQLGLEPLDLSVKEQSFRPKADIPVGKVQPQMATTSHSASQEAPANSPINYSSSSRHVAPAHSEEDGRSRERERRAAHGSDSNSSSGSQGGAGTPSTSEPPSDSILQRLLLDPSRKPKESDSSAASSPVQVILESRNNRGSAEAAKDPAKRGRDTDVANEAKHQEQQHQMQQQHQQQHSPLGKASNMASVPPMSFPENNLGMSTLESKIVELKKQIHHLTILATYKEKELACISSLRTAKEDALKQLESKYPGICSVISAFGTESGPGDSSGSPGFSDVPSIVAQAATATADLTSLGVSLTPDSDPPLQKKPAMQAQQQSQHSPALPIPLLSGNTAPHRLRANSGSERDSPGRGLMPYDRASAAAGAPPPASAARSSVSPRGGDNRPPRPVPSSAPSKSAFSVPSASSSSSSSSSAAAAAAAASSQRPPRLLLPKGPMPPAPPAAAVPVAQTPTSRGVSSMAASSAAAAAVSNWWNTPNGAPLSLTAGLPHHLQRDALREYASSSSTAALLKAASVPSSLTKQHSSAAASMSSLSRPETLAGLASDMSRSSHQRRLAEAAAAATSRQEDTRDVAAELARQQEEFNLALGSGGSLAGVNAAAAAAAAAAAGAYPLGRAGLSAAASMYNQAMAYSLYQQLRVNKEAALAQAEASALLEKMKQHNMPSQQQQQQQLYQKALLEQATKNRPTAWEHISHLLQKESPANMQAGLPSELLSLQPKLSAPEMSWLQGGLVCMNCGDPRVKFVCSCCRTQTFCSEQCQAKLWSKLKAQPPSKN</sequence>
<gene>
    <name evidence="1" type="ORF">HPB50_004346</name>
</gene>
<keyword evidence="2" id="KW-1185">Reference proteome</keyword>
<reference evidence="1" key="1">
    <citation type="submission" date="2020-05" db="EMBL/GenBank/DDBJ databases">
        <title>Large-scale comparative analyses of tick genomes elucidate their genetic diversity and vector capacities.</title>
        <authorList>
            <person name="Jia N."/>
            <person name="Wang J."/>
            <person name="Shi W."/>
            <person name="Du L."/>
            <person name="Sun Y."/>
            <person name="Zhan W."/>
            <person name="Jiang J."/>
            <person name="Wang Q."/>
            <person name="Zhang B."/>
            <person name="Ji P."/>
            <person name="Sakyi L.B."/>
            <person name="Cui X."/>
            <person name="Yuan T."/>
            <person name="Jiang B."/>
            <person name="Yang W."/>
            <person name="Lam T.T.-Y."/>
            <person name="Chang Q."/>
            <person name="Ding S."/>
            <person name="Wang X."/>
            <person name="Zhu J."/>
            <person name="Ruan X."/>
            <person name="Zhao L."/>
            <person name="Wei J."/>
            <person name="Que T."/>
            <person name="Du C."/>
            <person name="Cheng J."/>
            <person name="Dai P."/>
            <person name="Han X."/>
            <person name="Huang E."/>
            <person name="Gao Y."/>
            <person name="Liu J."/>
            <person name="Shao H."/>
            <person name="Ye R."/>
            <person name="Li L."/>
            <person name="Wei W."/>
            <person name="Wang X."/>
            <person name="Wang C."/>
            <person name="Yang T."/>
            <person name="Huo Q."/>
            <person name="Li W."/>
            <person name="Guo W."/>
            <person name="Chen H."/>
            <person name="Zhou L."/>
            <person name="Ni X."/>
            <person name="Tian J."/>
            <person name="Zhou Y."/>
            <person name="Sheng Y."/>
            <person name="Liu T."/>
            <person name="Pan Y."/>
            <person name="Xia L."/>
            <person name="Li J."/>
            <person name="Zhao F."/>
            <person name="Cao W."/>
        </authorList>
    </citation>
    <scope>NUCLEOTIDE SEQUENCE</scope>
    <source>
        <strain evidence="1">Hyas-2018</strain>
    </source>
</reference>
<dbReference type="Proteomes" id="UP000821845">
    <property type="component" value="Chromosome 4"/>
</dbReference>
<proteinExistence type="predicted"/>
<organism evidence="1 2">
    <name type="scientific">Hyalomma asiaticum</name>
    <name type="common">Tick</name>
    <dbReference type="NCBI Taxonomy" id="266040"/>
    <lineage>
        <taxon>Eukaryota</taxon>
        <taxon>Metazoa</taxon>
        <taxon>Ecdysozoa</taxon>
        <taxon>Arthropoda</taxon>
        <taxon>Chelicerata</taxon>
        <taxon>Arachnida</taxon>
        <taxon>Acari</taxon>
        <taxon>Parasitiformes</taxon>
        <taxon>Ixodida</taxon>
        <taxon>Ixodoidea</taxon>
        <taxon>Ixodidae</taxon>
        <taxon>Hyalomminae</taxon>
        <taxon>Hyalomma</taxon>
    </lineage>
</organism>
<evidence type="ECO:0000313" key="1">
    <source>
        <dbReference type="EMBL" id="KAH6932286.1"/>
    </source>
</evidence>
<comment type="caution">
    <text evidence="1">The sequence shown here is derived from an EMBL/GenBank/DDBJ whole genome shotgun (WGS) entry which is preliminary data.</text>
</comment>
<evidence type="ECO:0000313" key="2">
    <source>
        <dbReference type="Proteomes" id="UP000821845"/>
    </source>
</evidence>
<protein>
    <submittedName>
        <fullName evidence="1">Uncharacterized protein</fullName>
    </submittedName>
</protein>